<dbReference type="Proteomes" id="UP001182556">
    <property type="component" value="Unassembled WGS sequence"/>
</dbReference>
<reference evidence="2" key="1">
    <citation type="submission" date="2023-02" db="EMBL/GenBank/DDBJ databases">
        <title>Identification and recombinant expression of a fungal hydrolase from Papiliotrema laurentii that hydrolyzes apple cutin and clears colloidal polyester polyurethane.</title>
        <authorList>
            <consortium name="DOE Joint Genome Institute"/>
            <person name="Roman V.A."/>
            <person name="Bojanowski C."/>
            <person name="Crable B.R."/>
            <person name="Wagner D.N."/>
            <person name="Hung C.S."/>
            <person name="Nadeau L.J."/>
            <person name="Schratz L."/>
            <person name="Haridas S."/>
            <person name="Pangilinan J."/>
            <person name="Lipzen A."/>
            <person name="Na H."/>
            <person name="Yan M."/>
            <person name="Ng V."/>
            <person name="Grigoriev I.V."/>
            <person name="Spatafora J.W."/>
            <person name="Barlow D."/>
            <person name="Biffinger J."/>
            <person name="Kelley-Loughnane N."/>
            <person name="Varaljay V.A."/>
            <person name="Crookes-Goodson W.J."/>
        </authorList>
    </citation>
    <scope>NUCLEOTIDE SEQUENCE</scope>
    <source>
        <strain evidence="2">5307AH</strain>
    </source>
</reference>
<protein>
    <submittedName>
        <fullName evidence="2">Uncharacterized protein</fullName>
    </submittedName>
</protein>
<proteinExistence type="predicted"/>
<evidence type="ECO:0000256" key="1">
    <source>
        <dbReference type="SAM" id="MobiDB-lite"/>
    </source>
</evidence>
<feature type="region of interest" description="Disordered" evidence="1">
    <location>
        <begin position="365"/>
        <end position="387"/>
    </location>
</feature>
<sequence length="538" mass="58516">MPAFTATSWTTFVRRAVSTVRQQVVHKTASKAVILGRNRALQFARQAIEETFPSVSQPTFQRLQPRLATLPIPIHPLRQAGQNVRMGGFRFAPHHPRGPAIVARVGLNPSRGFASSTVGGATPGAHMVLRAFASTIDDPSLPRWSPVVSYPPRKHQPRRHRRKLPHCLLSRQNNVDVGPKRSIRDIEYYFTPPQVAEFAHYFPIRGRAPVVAPTPILPEMLVTPDVYTTLQIALDPVEDDSRSTLEVSYAAAEVGVTVFSDLLRGIIPLMQAFSSHASTKVNPLLYRLQSLGVFDETGDTTPKISSVQLDGVASALSITFPNRSIDDVRALLGEVSGEGDWYQLSQVSLLREAEVVALTEHWSDRPSSPLGQSVAMSGPTDSMSSSASRSVEILDAIPDLGISAYSTEECSSEAEDGIYDVGMSSAELVIPHIDLSQSTVTYRTTFRPSVPLAPATYAPPDVEASPEVSRVWSDLESSASSVHSPWSVPSSDVDDLESILSDMEENDDSLSLPSSPVESRPPSPDSGWESGYGVMLPF</sequence>
<gene>
    <name evidence="2" type="ORF">DB88DRAFT_501686</name>
</gene>
<evidence type="ECO:0000313" key="2">
    <source>
        <dbReference type="EMBL" id="KAK1920963.1"/>
    </source>
</evidence>
<accession>A0AAD9CUS1</accession>
<comment type="caution">
    <text evidence="2">The sequence shown here is derived from an EMBL/GenBank/DDBJ whole genome shotgun (WGS) entry which is preliminary data.</text>
</comment>
<dbReference type="AlphaFoldDB" id="A0AAD9CUS1"/>
<feature type="compositionally biased region" description="Low complexity" evidence="1">
    <location>
        <begin position="509"/>
        <end position="518"/>
    </location>
</feature>
<dbReference type="EMBL" id="JAODAN010000012">
    <property type="protein sequence ID" value="KAK1920963.1"/>
    <property type="molecule type" value="Genomic_DNA"/>
</dbReference>
<keyword evidence="3" id="KW-1185">Reference proteome</keyword>
<name>A0AAD9CUS1_PAPLA</name>
<feature type="compositionally biased region" description="Acidic residues" evidence="1">
    <location>
        <begin position="492"/>
        <end position="508"/>
    </location>
</feature>
<feature type="compositionally biased region" description="Low complexity" evidence="1">
    <location>
        <begin position="480"/>
        <end position="491"/>
    </location>
</feature>
<evidence type="ECO:0000313" key="3">
    <source>
        <dbReference type="Proteomes" id="UP001182556"/>
    </source>
</evidence>
<feature type="region of interest" description="Disordered" evidence="1">
    <location>
        <begin position="480"/>
        <end position="538"/>
    </location>
</feature>
<organism evidence="2 3">
    <name type="scientific">Papiliotrema laurentii</name>
    <name type="common">Cryptococcus laurentii</name>
    <dbReference type="NCBI Taxonomy" id="5418"/>
    <lineage>
        <taxon>Eukaryota</taxon>
        <taxon>Fungi</taxon>
        <taxon>Dikarya</taxon>
        <taxon>Basidiomycota</taxon>
        <taxon>Agaricomycotina</taxon>
        <taxon>Tremellomycetes</taxon>
        <taxon>Tremellales</taxon>
        <taxon>Rhynchogastremaceae</taxon>
        <taxon>Papiliotrema</taxon>
    </lineage>
</organism>